<evidence type="ECO:0000313" key="2">
    <source>
        <dbReference type="Proteomes" id="UP001057402"/>
    </source>
</evidence>
<accession>A0ACB9QRN3</accession>
<organism evidence="1 2">
    <name type="scientific">Melastoma candidum</name>
    <dbReference type="NCBI Taxonomy" id="119954"/>
    <lineage>
        <taxon>Eukaryota</taxon>
        <taxon>Viridiplantae</taxon>
        <taxon>Streptophyta</taxon>
        <taxon>Embryophyta</taxon>
        <taxon>Tracheophyta</taxon>
        <taxon>Spermatophyta</taxon>
        <taxon>Magnoliopsida</taxon>
        <taxon>eudicotyledons</taxon>
        <taxon>Gunneridae</taxon>
        <taxon>Pentapetalae</taxon>
        <taxon>rosids</taxon>
        <taxon>malvids</taxon>
        <taxon>Myrtales</taxon>
        <taxon>Melastomataceae</taxon>
        <taxon>Melastomatoideae</taxon>
        <taxon>Melastomateae</taxon>
        <taxon>Melastoma</taxon>
    </lineage>
</organism>
<gene>
    <name evidence="1" type="ORF">MLD38_022210</name>
</gene>
<dbReference type="EMBL" id="CM042885">
    <property type="protein sequence ID" value="KAI4366323.1"/>
    <property type="molecule type" value="Genomic_DNA"/>
</dbReference>
<proteinExistence type="predicted"/>
<evidence type="ECO:0000313" key="1">
    <source>
        <dbReference type="EMBL" id="KAI4366323.1"/>
    </source>
</evidence>
<sequence length="103" mass="11624">MASKKPCMLHQAAAIRHVLRRCTSLARRQQHGAYSTTHCDVPKGHFVVYVGDKRARHVVPIKVLSRPEFLELLRLAEEEFGFGHNMGLTIPCDEDAFRSLIVG</sequence>
<keyword evidence="2" id="KW-1185">Reference proteome</keyword>
<name>A0ACB9QRN3_9MYRT</name>
<comment type="caution">
    <text evidence="1">The sequence shown here is derived from an EMBL/GenBank/DDBJ whole genome shotgun (WGS) entry which is preliminary data.</text>
</comment>
<reference evidence="2" key="1">
    <citation type="journal article" date="2023" name="Front. Plant Sci.">
        <title>Chromosomal-level genome assembly of Melastoma candidum provides insights into trichome evolution.</title>
        <authorList>
            <person name="Zhong Y."/>
            <person name="Wu W."/>
            <person name="Sun C."/>
            <person name="Zou P."/>
            <person name="Liu Y."/>
            <person name="Dai S."/>
            <person name="Zhou R."/>
        </authorList>
    </citation>
    <scope>NUCLEOTIDE SEQUENCE [LARGE SCALE GENOMIC DNA]</scope>
</reference>
<protein>
    <submittedName>
        <fullName evidence="1">Uncharacterized protein</fullName>
    </submittedName>
</protein>
<dbReference type="Proteomes" id="UP001057402">
    <property type="component" value="Chromosome 6"/>
</dbReference>